<dbReference type="EMBL" id="KI912113">
    <property type="protein sequence ID" value="ETS79939.1"/>
    <property type="molecule type" value="Genomic_DNA"/>
</dbReference>
<proteinExistence type="predicted"/>
<feature type="region of interest" description="Disordered" evidence="1">
    <location>
        <begin position="90"/>
        <end position="123"/>
    </location>
</feature>
<organism evidence="2 3">
    <name type="scientific">Pestalotiopsis fici (strain W106-1 / CGMCC3.15140)</name>
    <dbReference type="NCBI Taxonomy" id="1229662"/>
    <lineage>
        <taxon>Eukaryota</taxon>
        <taxon>Fungi</taxon>
        <taxon>Dikarya</taxon>
        <taxon>Ascomycota</taxon>
        <taxon>Pezizomycotina</taxon>
        <taxon>Sordariomycetes</taxon>
        <taxon>Xylariomycetidae</taxon>
        <taxon>Amphisphaeriales</taxon>
        <taxon>Sporocadaceae</taxon>
        <taxon>Pestalotiopsis</taxon>
    </lineage>
</organism>
<gene>
    <name evidence="2" type="ORF">PFICI_07468</name>
</gene>
<dbReference type="GeneID" id="19272481"/>
<dbReference type="KEGG" id="pfy:PFICI_07468"/>
<accession>W3X1P6</accession>
<dbReference type="Proteomes" id="UP000030651">
    <property type="component" value="Unassembled WGS sequence"/>
</dbReference>
<evidence type="ECO:0000313" key="3">
    <source>
        <dbReference type="Proteomes" id="UP000030651"/>
    </source>
</evidence>
<name>W3X1P6_PESFW</name>
<sequence length="234" mass="26630">MANGVFMTVYDWDTVPAGIKPFLKSLAVESFQRHKSAVVELSDEQLKGFADNFVFGTGWTSDVKPNQPAMAGMTLMDGSVQVGRFKEDLPPSQVKQAKHNRQTNPNAPTRYLIGNPTKPDQVHRSRKANAPAYFRARMDKNCHMVQHDYIDGVGMFVPMEYIEFDNGGTEVSDREIEIAYRMADDRCEKAIKAWNHDLCVFLWRKAIYNSMQAFRDILNQTHCSHDYGLCLKEG</sequence>
<dbReference type="AlphaFoldDB" id="W3X1P6"/>
<dbReference type="RefSeq" id="XP_007834240.1">
    <property type="nucleotide sequence ID" value="XM_007836049.1"/>
</dbReference>
<evidence type="ECO:0000313" key="2">
    <source>
        <dbReference type="EMBL" id="ETS79939.1"/>
    </source>
</evidence>
<dbReference type="HOGENOM" id="CLU_1185371_0_0_1"/>
<reference evidence="3" key="1">
    <citation type="journal article" date="2015" name="BMC Genomics">
        <title>Genomic and transcriptomic analysis of the endophytic fungus Pestalotiopsis fici reveals its lifestyle and high potential for synthesis of natural products.</title>
        <authorList>
            <person name="Wang X."/>
            <person name="Zhang X."/>
            <person name="Liu L."/>
            <person name="Xiang M."/>
            <person name="Wang W."/>
            <person name="Sun X."/>
            <person name="Che Y."/>
            <person name="Guo L."/>
            <person name="Liu G."/>
            <person name="Guo L."/>
            <person name="Wang C."/>
            <person name="Yin W.B."/>
            <person name="Stadler M."/>
            <person name="Zhang X."/>
            <person name="Liu X."/>
        </authorList>
    </citation>
    <scope>NUCLEOTIDE SEQUENCE [LARGE SCALE GENOMIC DNA]</scope>
    <source>
        <strain evidence="3">W106-1 / CGMCC3.15140</strain>
    </source>
</reference>
<protein>
    <submittedName>
        <fullName evidence="2">Uncharacterized protein</fullName>
    </submittedName>
</protein>
<dbReference type="InParanoid" id="W3X1P6"/>
<keyword evidence="3" id="KW-1185">Reference proteome</keyword>
<evidence type="ECO:0000256" key="1">
    <source>
        <dbReference type="SAM" id="MobiDB-lite"/>
    </source>
</evidence>
<dbReference type="OrthoDB" id="10498485at2759"/>